<feature type="region of interest" description="Disordered" evidence="1">
    <location>
        <begin position="141"/>
        <end position="163"/>
    </location>
</feature>
<proteinExistence type="predicted"/>
<reference evidence="2 3" key="1">
    <citation type="journal article" date="2021" name="Commun. Biol.">
        <title>The genome of Shorea leprosula (Dipterocarpaceae) highlights the ecological relevance of drought in aseasonal tropical rainforests.</title>
        <authorList>
            <person name="Ng K.K.S."/>
            <person name="Kobayashi M.J."/>
            <person name="Fawcett J.A."/>
            <person name="Hatakeyama M."/>
            <person name="Paape T."/>
            <person name="Ng C.H."/>
            <person name="Ang C.C."/>
            <person name="Tnah L.H."/>
            <person name="Lee C.T."/>
            <person name="Nishiyama T."/>
            <person name="Sese J."/>
            <person name="O'Brien M.J."/>
            <person name="Copetti D."/>
            <person name="Mohd Noor M.I."/>
            <person name="Ong R.C."/>
            <person name="Putra M."/>
            <person name="Sireger I.Z."/>
            <person name="Indrioko S."/>
            <person name="Kosugi Y."/>
            <person name="Izuno A."/>
            <person name="Isagi Y."/>
            <person name="Lee S.L."/>
            <person name="Shimizu K.K."/>
        </authorList>
    </citation>
    <scope>NUCLEOTIDE SEQUENCE [LARGE SCALE GENOMIC DNA]</scope>
    <source>
        <strain evidence="2">214</strain>
    </source>
</reference>
<dbReference type="EMBL" id="BPVZ01000023">
    <property type="protein sequence ID" value="GKV05215.1"/>
    <property type="molecule type" value="Genomic_DNA"/>
</dbReference>
<keyword evidence="3" id="KW-1185">Reference proteome</keyword>
<evidence type="ECO:0000256" key="1">
    <source>
        <dbReference type="SAM" id="MobiDB-lite"/>
    </source>
</evidence>
<protein>
    <submittedName>
        <fullName evidence="2">Uncharacterized protein</fullName>
    </submittedName>
</protein>
<name>A0AAV5IXD4_9ROSI</name>
<sequence length="233" mass="25638">MCTPRTCFRGSTCGLRSAITAVLSRLRCSVSSAHERTPVEGFSGCPSVLELAFAWGFDLEEMIVPYQNVSCGEIVKKRSPSCGKYKQAIYNQLVELMKTGFIGGDGGYIQTGYIQQDSEFVEQNLILDSCVVDGSGFDRGRPRSGFDRGRPRSGFDRGRPRSGFAKVKRKGLPVTKKKAQALGLSLGFLEQRFDKIASSERTFDDEEEGTSSGSFFGFSPTMIRQNSIIGKDF</sequence>
<accession>A0AAV5IXD4</accession>
<gene>
    <name evidence="2" type="ORF">SLEP1_g17249</name>
</gene>
<evidence type="ECO:0000313" key="3">
    <source>
        <dbReference type="Proteomes" id="UP001054252"/>
    </source>
</evidence>
<organism evidence="2 3">
    <name type="scientific">Rubroshorea leprosula</name>
    <dbReference type="NCBI Taxonomy" id="152421"/>
    <lineage>
        <taxon>Eukaryota</taxon>
        <taxon>Viridiplantae</taxon>
        <taxon>Streptophyta</taxon>
        <taxon>Embryophyta</taxon>
        <taxon>Tracheophyta</taxon>
        <taxon>Spermatophyta</taxon>
        <taxon>Magnoliopsida</taxon>
        <taxon>eudicotyledons</taxon>
        <taxon>Gunneridae</taxon>
        <taxon>Pentapetalae</taxon>
        <taxon>rosids</taxon>
        <taxon>malvids</taxon>
        <taxon>Malvales</taxon>
        <taxon>Dipterocarpaceae</taxon>
        <taxon>Rubroshorea</taxon>
    </lineage>
</organism>
<feature type="compositionally biased region" description="Basic and acidic residues" evidence="1">
    <location>
        <begin position="141"/>
        <end position="159"/>
    </location>
</feature>
<comment type="caution">
    <text evidence="2">The sequence shown here is derived from an EMBL/GenBank/DDBJ whole genome shotgun (WGS) entry which is preliminary data.</text>
</comment>
<evidence type="ECO:0000313" key="2">
    <source>
        <dbReference type="EMBL" id="GKV05215.1"/>
    </source>
</evidence>
<dbReference type="Proteomes" id="UP001054252">
    <property type="component" value="Unassembled WGS sequence"/>
</dbReference>
<dbReference type="AlphaFoldDB" id="A0AAV5IXD4"/>